<dbReference type="Pfam" id="PF05726">
    <property type="entry name" value="Pirin_C"/>
    <property type="match status" value="1"/>
</dbReference>
<dbReference type="AlphaFoldDB" id="A0A1V2I802"/>
<dbReference type="InterPro" id="IPR012093">
    <property type="entry name" value="Pirin"/>
</dbReference>
<dbReference type="GO" id="GO:0046872">
    <property type="term" value="F:metal ion binding"/>
    <property type="evidence" value="ECO:0007669"/>
    <property type="project" value="UniProtKB-KW"/>
</dbReference>
<comment type="cofactor">
    <cofactor evidence="2">
        <name>Fe cation</name>
        <dbReference type="ChEBI" id="CHEBI:24875"/>
    </cofactor>
    <text evidence="2">Binds 1 Fe cation per subunit.</text>
</comment>
<feature type="binding site" evidence="2">
    <location>
        <position position="128"/>
    </location>
    <ligand>
        <name>Fe cation</name>
        <dbReference type="ChEBI" id="CHEBI:24875"/>
    </ligand>
</feature>
<reference evidence="7" key="1">
    <citation type="submission" date="2016-10" db="EMBL/GenBank/DDBJ databases">
        <title>Frankia sp. NRRL B-16386 Genome sequencing.</title>
        <authorList>
            <person name="Ghodhbane-Gtari F."/>
            <person name="Swanson E."/>
            <person name="Gueddou A."/>
            <person name="Hezbri K."/>
            <person name="Ktari K."/>
            <person name="Nouioui I."/>
            <person name="Morris K."/>
            <person name="Simpson S."/>
            <person name="Abebe-Akele F."/>
            <person name="Thomas K."/>
            <person name="Gtari M."/>
            <person name="Tisa L.S."/>
        </authorList>
    </citation>
    <scope>NUCLEOTIDE SEQUENCE [LARGE SCALE GENOMIC DNA]</scope>
    <source>
        <strain evidence="7">NRRL B-16386</strain>
    </source>
</reference>
<dbReference type="Gene3D" id="2.60.120.10">
    <property type="entry name" value="Jelly Rolls"/>
    <property type="match status" value="2"/>
</dbReference>
<feature type="domain" description="Pirin C-terminal" evidence="5">
    <location>
        <begin position="199"/>
        <end position="302"/>
    </location>
</feature>
<dbReference type="PIRSF" id="PIRSF006232">
    <property type="entry name" value="Pirin"/>
    <property type="match status" value="1"/>
</dbReference>
<protein>
    <submittedName>
        <fullName evidence="6">MarR family transcriptional regulator</fullName>
    </submittedName>
</protein>
<accession>A0A1V2I802</accession>
<dbReference type="Proteomes" id="UP000188929">
    <property type="component" value="Unassembled WGS sequence"/>
</dbReference>
<dbReference type="CDD" id="cd02247">
    <property type="entry name" value="cupin_pirin_C"/>
    <property type="match status" value="1"/>
</dbReference>
<evidence type="ECO:0000259" key="5">
    <source>
        <dbReference type="Pfam" id="PF05726"/>
    </source>
</evidence>
<dbReference type="RefSeq" id="WP_076818706.1">
    <property type="nucleotide sequence ID" value="NZ_MOMC01000041.1"/>
</dbReference>
<dbReference type="InterPro" id="IPR014710">
    <property type="entry name" value="RmlC-like_jellyroll"/>
</dbReference>
<dbReference type="SUPFAM" id="SSF51182">
    <property type="entry name" value="RmlC-like cupins"/>
    <property type="match status" value="1"/>
</dbReference>
<evidence type="ECO:0000259" key="4">
    <source>
        <dbReference type="Pfam" id="PF02678"/>
    </source>
</evidence>
<evidence type="ECO:0000313" key="6">
    <source>
        <dbReference type="EMBL" id="ONH28308.1"/>
    </source>
</evidence>
<keyword evidence="2" id="KW-0408">Iron</keyword>
<dbReference type="EMBL" id="MOMC01000041">
    <property type="protein sequence ID" value="ONH28308.1"/>
    <property type="molecule type" value="Genomic_DNA"/>
</dbReference>
<comment type="similarity">
    <text evidence="1 3">Belongs to the pirin family.</text>
</comment>
<evidence type="ECO:0000256" key="2">
    <source>
        <dbReference type="PIRSR" id="PIRSR006232-1"/>
    </source>
</evidence>
<dbReference type="OrthoDB" id="9780903at2"/>
<evidence type="ECO:0000256" key="3">
    <source>
        <dbReference type="RuleBase" id="RU003457"/>
    </source>
</evidence>
<dbReference type="InterPro" id="IPR008778">
    <property type="entry name" value="Pirin_C_dom"/>
</dbReference>
<sequence>MSGPVTSEDIVPVAEIPGARAEGRAVEIAESRPRTVGAVPVRRALPIRTRRTVGAWCFADHMGPLAVAPGTGAAGTRGIDIGPHPHTSLHTVTWLLAGEVRHLDSLGSEQVVRPGQLNLMTAGHGVVHAEEGTDHRGTLHGVQLWVAQPEATRHGPAAFEHHAELPRAEIGDAVATVLVGELAGAASPARRDTELVGADLALRPGRAVLPLRPGFEYALVVTEGAVRVGNGLAPVAGTEAVARPGQLAYLGAGRDELALDATEPARVLLLGGVPFEEPIVMWWNFVGRSRAELTAAFEQWEDRDGGAGRFGPVASHLRRVPAPPPPWR</sequence>
<dbReference type="CDD" id="cd02909">
    <property type="entry name" value="cupin_pirin_N"/>
    <property type="match status" value="1"/>
</dbReference>
<organism evidence="6 7">
    <name type="scientific">Pseudofrankia asymbiotica</name>
    <dbReference type="NCBI Taxonomy" id="1834516"/>
    <lineage>
        <taxon>Bacteria</taxon>
        <taxon>Bacillati</taxon>
        <taxon>Actinomycetota</taxon>
        <taxon>Actinomycetes</taxon>
        <taxon>Frankiales</taxon>
        <taxon>Frankiaceae</taxon>
        <taxon>Pseudofrankia</taxon>
    </lineage>
</organism>
<dbReference type="Pfam" id="PF02678">
    <property type="entry name" value="Pirin"/>
    <property type="match status" value="1"/>
</dbReference>
<feature type="domain" description="Pirin N-terminal" evidence="4">
    <location>
        <begin position="41"/>
        <end position="146"/>
    </location>
</feature>
<evidence type="ECO:0000313" key="7">
    <source>
        <dbReference type="Proteomes" id="UP000188929"/>
    </source>
</evidence>
<gene>
    <name evidence="6" type="ORF">BL253_19960</name>
</gene>
<feature type="binding site" evidence="2">
    <location>
        <position position="86"/>
    </location>
    <ligand>
        <name>Fe cation</name>
        <dbReference type="ChEBI" id="CHEBI:24875"/>
    </ligand>
</feature>
<dbReference type="STRING" id="1834516.BL253_19960"/>
<feature type="binding site" evidence="2">
    <location>
        <position position="84"/>
    </location>
    <ligand>
        <name>Fe cation</name>
        <dbReference type="ChEBI" id="CHEBI:24875"/>
    </ligand>
</feature>
<feature type="binding site" evidence="2">
    <location>
        <position position="130"/>
    </location>
    <ligand>
        <name>Fe cation</name>
        <dbReference type="ChEBI" id="CHEBI:24875"/>
    </ligand>
</feature>
<dbReference type="PANTHER" id="PTHR13903:SF8">
    <property type="entry name" value="PIRIN"/>
    <property type="match status" value="1"/>
</dbReference>
<evidence type="ECO:0000256" key="1">
    <source>
        <dbReference type="ARBA" id="ARBA00008416"/>
    </source>
</evidence>
<proteinExistence type="inferred from homology"/>
<keyword evidence="2" id="KW-0479">Metal-binding</keyword>
<dbReference type="InterPro" id="IPR011051">
    <property type="entry name" value="RmlC_Cupin_sf"/>
</dbReference>
<dbReference type="PANTHER" id="PTHR13903">
    <property type="entry name" value="PIRIN-RELATED"/>
    <property type="match status" value="1"/>
</dbReference>
<dbReference type="InterPro" id="IPR003829">
    <property type="entry name" value="Pirin_N_dom"/>
</dbReference>
<name>A0A1V2I802_9ACTN</name>
<comment type="caution">
    <text evidence="6">The sequence shown here is derived from an EMBL/GenBank/DDBJ whole genome shotgun (WGS) entry which is preliminary data.</text>
</comment>
<keyword evidence="7" id="KW-1185">Reference proteome</keyword>